<accession>A0AAD4NUD6</accession>
<protein>
    <recommendedName>
        <fullName evidence="1">HD/PDEase domain-containing protein</fullName>
    </recommendedName>
</protein>
<evidence type="ECO:0000259" key="1">
    <source>
        <dbReference type="SMART" id="SM00471"/>
    </source>
</evidence>
<evidence type="ECO:0000313" key="2">
    <source>
        <dbReference type="EMBL" id="KAG9194947.1"/>
    </source>
</evidence>
<reference evidence="2" key="1">
    <citation type="submission" date="2021-07" db="EMBL/GenBank/DDBJ databases">
        <title>Genome Resource of American Ginseng Black Spot Pathogen Alternaria panax.</title>
        <authorList>
            <person name="Qiu C."/>
            <person name="Wang W."/>
            <person name="Liu Z."/>
        </authorList>
    </citation>
    <scope>NUCLEOTIDE SEQUENCE</scope>
    <source>
        <strain evidence="2">BNCC115425</strain>
    </source>
</reference>
<feature type="domain" description="HD/PDEase" evidence="1">
    <location>
        <begin position="39"/>
        <end position="182"/>
    </location>
</feature>
<name>A0AAD4NUD6_9PLEO</name>
<dbReference type="CDD" id="cd00077">
    <property type="entry name" value="HDc"/>
    <property type="match status" value="1"/>
</dbReference>
<dbReference type="AlphaFoldDB" id="A0AAD4NUD6"/>
<dbReference type="Proteomes" id="UP001199106">
    <property type="component" value="Unassembled WGS sequence"/>
</dbReference>
<evidence type="ECO:0000313" key="3">
    <source>
        <dbReference type="Proteomes" id="UP001199106"/>
    </source>
</evidence>
<dbReference type="PANTHER" id="PTHR33594:SF1">
    <property type="entry name" value="HD_PDEASE DOMAIN-CONTAINING PROTEIN"/>
    <property type="match status" value="1"/>
</dbReference>
<proteinExistence type="predicted"/>
<dbReference type="InterPro" id="IPR003607">
    <property type="entry name" value="HD/PDEase_dom"/>
</dbReference>
<comment type="caution">
    <text evidence="2">The sequence shown here is derived from an EMBL/GenBank/DDBJ whole genome shotgun (WGS) entry which is preliminary data.</text>
</comment>
<gene>
    <name evidence="2" type="ORF">G6011_00067</name>
</gene>
<dbReference type="PANTHER" id="PTHR33594">
    <property type="entry name" value="SUPERFAMILY HYDROLASE, PUTATIVE (AFU_ORTHOLOGUE AFUA_1G03035)-RELATED"/>
    <property type="match status" value="1"/>
</dbReference>
<keyword evidence="3" id="KW-1185">Reference proteome</keyword>
<organism evidence="2 3">
    <name type="scientific">Alternaria panax</name>
    <dbReference type="NCBI Taxonomy" id="48097"/>
    <lineage>
        <taxon>Eukaryota</taxon>
        <taxon>Fungi</taxon>
        <taxon>Dikarya</taxon>
        <taxon>Ascomycota</taxon>
        <taxon>Pezizomycotina</taxon>
        <taxon>Dothideomycetes</taxon>
        <taxon>Pleosporomycetidae</taxon>
        <taxon>Pleosporales</taxon>
        <taxon>Pleosporineae</taxon>
        <taxon>Pleosporaceae</taxon>
        <taxon>Alternaria</taxon>
        <taxon>Alternaria sect. Panax</taxon>
    </lineage>
</organism>
<dbReference type="SUPFAM" id="SSF109604">
    <property type="entry name" value="HD-domain/PDEase-like"/>
    <property type="match status" value="1"/>
</dbReference>
<dbReference type="SMART" id="SM00471">
    <property type="entry name" value="HDc"/>
    <property type="match status" value="1"/>
</dbReference>
<dbReference type="Gene3D" id="1.10.3210.50">
    <property type="match status" value="1"/>
</dbReference>
<dbReference type="EMBL" id="JAANER010000001">
    <property type="protein sequence ID" value="KAG9194947.1"/>
    <property type="molecule type" value="Genomic_DNA"/>
</dbReference>
<sequence length="246" mass="28161">MASQILAQIPVPQVPIPEEDKPLFASINAFVYDYMSKYDNSHDYQHILRVLSNTRRILIAEQHKFIEQQTQSYGYSPKYEHDDLFKPTSLFLAALLHDVGDHKYAKPDENADAMVLDLLLAHGAKPDLACKVQQIVFNVSYTNEIRNPGMAKHILAKHPELGIVQDADRLDAIGAVGIARCFSFGAAKMPDQPMDRAVGHFEDKLYKLEGMMKTEEGKEMARERHKVLERFAEQWKKETRLTFEME</sequence>